<feature type="signal peptide" evidence="1">
    <location>
        <begin position="1"/>
        <end position="19"/>
    </location>
</feature>
<gene>
    <name evidence="2" type="ORF">GCM10009817_02130</name>
</gene>
<evidence type="ECO:0000313" key="3">
    <source>
        <dbReference type="Proteomes" id="UP001500013"/>
    </source>
</evidence>
<dbReference type="InterPro" id="IPR024079">
    <property type="entry name" value="MetalloPept_cat_dom_sf"/>
</dbReference>
<accession>A0ABP5CRU1</accession>
<organism evidence="2 3">
    <name type="scientific">Terrabacter lapilli</name>
    <dbReference type="NCBI Taxonomy" id="436231"/>
    <lineage>
        <taxon>Bacteria</taxon>
        <taxon>Bacillati</taxon>
        <taxon>Actinomycetota</taxon>
        <taxon>Actinomycetes</taxon>
        <taxon>Micrococcales</taxon>
        <taxon>Intrasporangiaceae</taxon>
        <taxon>Terrabacter</taxon>
    </lineage>
</organism>
<keyword evidence="1" id="KW-0732">Signal</keyword>
<keyword evidence="3" id="KW-1185">Reference proteome</keyword>
<reference evidence="3" key="1">
    <citation type="journal article" date="2019" name="Int. J. Syst. Evol. Microbiol.">
        <title>The Global Catalogue of Microorganisms (GCM) 10K type strain sequencing project: providing services to taxonomists for standard genome sequencing and annotation.</title>
        <authorList>
            <consortium name="The Broad Institute Genomics Platform"/>
            <consortium name="The Broad Institute Genome Sequencing Center for Infectious Disease"/>
            <person name="Wu L."/>
            <person name="Ma J."/>
        </authorList>
    </citation>
    <scope>NUCLEOTIDE SEQUENCE [LARGE SCALE GENOMIC DNA]</scope>
    <source>
        <strain evidence="3">JCM 15628</strain>
    </source>
</reference>
<comment type="caution">
    <text evidence="2">The sequence shown here is derived from an EMBL/GenBank/DDBJ whole genome shotgun (WGS) entry which is preliminary data.</text>
</comment>
<dbReference type="EMBL" id="BAAAPU010000001">
    <property type="protein sequence ID" value="GAA1965906.1"/>
    <property type="molecule type" value="Genomic_DNA"/>
</dbReference>
<name>A0ABP5CRU1_9MICO</name>
<evidence type="ECO:0000313" key="2">
    <source>
        <dbReference type="EMBL" id="GAA1965906.1"/>
    </source>
</evidence>
<dbReference type="Proteomes" id="UP001500013">
    <property type="component" value="Unassembled WGS sequence"/>
</dbReference>
<protein>
    <recommendedName>
        <fullName evidence="4">Matrixin</fullName>
    </recommendedName>
</protein>
<dbReference type="Gene3D" id="3.40.390.10">
    <property type="entry name" value="Collagenase (Catalytic Domain)"/>
    <property type="match status" value="1"/>
</dbReference>
<proteinExistence type="predicted"/>
<evidence type="ECO:0000256" key="1">
    <source>
        <dbReference type="SAM" id="SignalP"/>
    </source>
</evidence>
<feature type="chain" id="PRO_5045437382" description="Matrixin" evidence="1">
    <location>
        <begin position="20"/>
        <end position="267"/>
    </location>
</feature>
<sequence length="267" mass="28034">MVVASALVLLGLTPPPAPVAHTPPRISRHEFRDAAYGSSATAAPMAAFGALGSSRDYSLLFPAQTGAPYARWNPCKPIYWRVNPRWAPEGALADLQGAFSRLHAATGLAFVYRGTTTLVPGTAAYDAADTDGYIIVAWAPDGSTALIPRAPRGRYGLMGMAGGYATTGYASNGKPYATIDKAYVLLSTSFPSLAGGFGWGNRYGWLGTRGMLDMHELAHAVGLDHARGTTQIMYPVAQRMPANWGAGDLTGLRLVGRAAGCIPAFTG</sequence>
<evidence type="ECO:0008006" key="4">
    <source>
        <dbReference type="Google" id="ProtNLM"/>
    </source>
</evidence>
<dbReference type="SUPFAM" id="SSF55486">
    <property type="entry name" value="Metalloproteases ('zincins'), catalytic domain"/>
    <property type="match status" value="1"/>
</dbReference>